<proteinExistence type="inferred from homology"/>
<feature type="transmembrane region" description="Helical" evidence="8">
    <location>
        <begin position="481"/>
        <end position="502"/>
    </location>
</feature>
<keyword evidence="5 8" id="KW-0472">Membrane</keyword>
<dbReference type="Pfam" id="PF12805">
    <property type="entry name" value="FUSC-like"/>
    <property type="match status" value="1"/>
</dbReference>
<organism evidence="11">
    <name type="scientific">Streptomyces sp. R41</name>
    <dbReference type="NCBI Taxonomy" id="3238632"/>
    <lineage>
        <taxon>Bacteria</taxon>
        <taxon>Bacillati</taxon>
        <taxon>Actinomycetota</taxon>
        <taxon>Actinomycetes</taxon>
        <taxon>Kitasatosporales</taxon>
        <taxon>Streptomycetaceae</taxon>
        <taxon>Streptomyces</taxon>
    </lineage>
</organism>
<evidence type="ECO:0000256" key="6">
    <source>
        <dbReference type="ARBA" id="ARBA00043993"/>
    </source>
</evidence>
<evidence type="ECO:0000259" key="10">
    <source>
        <dbReference type="Pfam" id="PF13515"/>
    </source>
</evidence>
<evidence type="ECO:0000259" key="9">
    <source>
        <dbReference type="Pfam" id="PF12805"/>
    </source>
</evidence>
<dbReference type="PANTHER" id="PTHR30509">
    <property type="entry name" value="P-HYDROXYBENZOIC ACID EFFLUX PUMP SUBUNIT-RELATED"/>
    <property type="match status" value="1"/>
</dbReference>
<comment type="subcellular location">
    <subcellularLocation>
        <location evidence="1">Cell membrane</location>
        <topology evidence="1">Multi-pass membrane protein</topology>
    </subcellularLocation>
</comment>
<dbReference type="InterPro" id="IPR049453">
    <property type="entry name" value="Memb_transporter_dom"/>
</dbReference>
<evidence type="ECO:0000256" key="3">
    <source>
        <dbReference type="ARBA" id="ARBA00022692"/>
    </source>
</evidence>
<evidence type="ECO:0000256" key="8">
    <source>
        <dbReference type="SAM" id="Phobius"/>
    </source>
</evidence>
<dbReference type="InterPro" id="IPR032692">
    <property type="entry name" value="YccS_N"/>
</dbReference>
<evidence type="ECO:0000256" key="5">
    <source>
        <dbReference type="ARBA" id="ARBA00023136"/>
    </source>
</evidence>
<feature type="transmembrane region" description="Helical" evidence="8">
    <location>
        <begin position="149"/>
        <end position="168"/>
    </location>
</feature>
<feature type="transmembrane region" description="Helical" evidence="8">
    <location>
        <begin position="599"/>
        <end position="619"/>
    </location>
</feature>
<feature type="domain" description="Integral membrane protein YccS N-terminal" evidence="9">
    <location>
        <begin position="83"/>
        <end position="190"/>
    </location>
</feature>
<accession>A0AB39RFW5</accession>
<feature type="transmembrane region" description="Helical" evidence="8">
    <location>
        <begin position="88"/>
        <end position="110"/>
    </location>
</feature>
<feature type="compositionally biased region" description="Basic residues" evidence="7">
    <location>
        <begin position="809"/>
        <end position="831"/>
    </location>
</feature>
<dbReference type="Pfam" id="PF13515">
    <property type="entry name" value="FUSC_2"/>
    <property type="match status" value="1"/>
</dbReference>
<feature type="transmembrane region" description="Helical" evidence="8">
    <location>
        <begin position="26"/>
        <end position="45"/>
    </location>
</feature>
<sequence>MSWIRALKETARSGLTIERKRLEPLIALRGAAGLALVIGVSLWAFGPGAAAGGAFGAFQAAIATFQRSWRPRPELALASGTTLAVSTFVGYLTITHLALFLALLVVWTFVAGMSWAAGPTTGLIATSNVAIMLITVTLPTSVAQAAGHSAMMIAGGVVQASLVALFPIRRWGAHRDALADALAAEADYARRLCRDPLARFDPEPLMEARNAAAVTQRQARRRPAELHGPRGLAERIRPVLASLADPAMGVPTEGPERDRVRELLAAAATILDTSAGAIRHGTPVSLPPGAVAAFRTPDTSAILTGPPYRAAKRLGALLQRVVETVEGERDATSTGVRAAEARPRPAKTPGRLRAAGRAGMRAAGRLRTALAVGRHATRGGTRPEESGTSQGPSSAPTPTPAPTPGKGKAGGTRPEESGTSQPPSSAPSSNSAPTPGTHHPESTPTKPMLRPTLLELTPVALKAMREELHHDSQITRHAIRVSTVAATGYLLGTWLPLGHGYWAPLAAVMIMRPDFSQTYSRAVARFAGTLVGVALATGVVQAAHPGTYLLGAFAVVSAGLMFLLMRTGQIAAQACIAAYVVFLLGMGGEQLNQTVPERVLLTLLGGLLAVIAYAVYPAWETPRLRPRLADRLTEQGRYAAAVVARYADPGGGGDDVRKALLASRAARAAWHTTVTRAQTEPVRHRGLPRTTADAADEAIAHMGRVTMLLEAHLPDRDALPVPPAARFAEALPKATRQGAKAVRERRVPRWDTVREALEAWDREGVPKDGPAAFVRQGARLLLEALDELSEALDTAVPPTTAEGGESTRAKRTKHRKHAKNVKHAKRGKHANGPRNPKDSAARK</sequence>
<feature type="compositionally biased region" description="Low complexity" evidence="7">
    <location>
        <begin position="417"/>
        <end position="436"/>
    </location>
</feature>
<dbReference type="EMBL" id="CP163443">
    <property type="protein sequence ID" value="XDQ55017.1"/>
    <property type="molecule type" value="Genomic_DNA"/>
</dbReference>
<feature type="region of interest" description="Disordered" evidence="7">
    <location>
        <begin position="792"/>
        <end position="843"/>
    </location>
</feature>
<evidence type="ECO:0000256" key="1">
    <source>
        <dbReference type="ARBA" id="ARBA00004651"/>
    </source>
</evidence>
<feature type="transmembrane region" description="Helical" evidence="8">
    <location>
        <begin position="122"/>
        <end position="143"/>
    </location>
</feature>
<feature type="transmembrane region" description="Helical" evidence="8">
    <location>
        <begin position="570"/>
        <end position="587"/>
    </location>
</feature>
<comment type="similarity">
    <text evidence="6">Belongs to the YccS/YhfK family.</text>
</comment>
<feature type="region of interest" description="Disordered" evidence="7">
    <location>
        <begin position="325"/>
        <end position="451"/>
    </location>
</feature>
<gene>
    <name evidence="11" type="ORF">AB5J53_26825</name>
</gene>
<feature type="transmembrane region" description="Helical" evidence="8">
    <location>
        <begin position="522"/>
        <end position="540"/>
    </location>
</feature>
<evidence type="ECO:0000256" key="7">
    <source>
        <dbReference type="SAM" id="MobiDB-lite"/>
    </source>
</evidence>
<feature type="transmembrane region" description="Helical" evidence="8">
    <location>
        <begin position="547"/>
        <end position="564"/>
    </location>
</feature>
<dbReference type="AlphaFoldDB" id="A0AB39RFW5"/>
<dbReference type="GO" id="GO:0005886">
    <property type="term" value="C:plasma membrane"/>
    <property type="evidence" value="ECO:0007669"/>
    <property type="project" value="UniProtKB-SubCell"/>
</dbReference>
<protein>
    <submittedName>
        <fullName evidence="11">FUSC family protein</fullName>
    </submittedName>
</protein>
<feature type="compositionally biased region" description="Low complexity" evidence="7">
    <location>
        <begin position="351"/>
        <end position="374"/>
    </location>
</feature>
<evidence type="ECO:0000313" key="11">
    <source>
        <dbReference type="EMBL" id="XDQ55017.1"/>
    </source>
</evidence>
<dbReference type="PANTHER" id="PTHR30509:SF9">
    <property type="entry name" value="MULTIDRUG RESISTANCE PROTEIN MDTO"/>
    <property type="match status" value="1"/>
</dbReference>
<dbReference type="RefSeq" id="WP_369248210.1">
    <property type="nucleotide sequence ID" value="NZ_CP163443.1"/>
</dbReference>
<keyword evidence="2" id="KW-1003">Cell membrane</keyword>
<reference evidence="11" key="1">
    <citation type="submission" date="2024-07" db="EMBL/GenBank/DDBJ databases">
        <authorList>
            <person name="Yu S.T."/>
        </authorList>
    </citation>
    <scope>NUCLEOTIDE SEQUENCE</scope>
    <source>
        <strain evidence="11">R41</strain>
    </source>
</reference>
<keyword evidence="3 8" id="KW-0812">Transmembrane</keyword>
<keyword evidence="4 8" id="KW-1133">Transmembrane helix</keyword>
<feature type="domain" description="Integral membrane bound transporter" evidence="10">
    <location>
        <begin position="489"/>
        <end position="611"/>
    </location>
</feature>
<evidence type="ECO:0000256" key="2">
    <source>
        <dbReference type="ARBA" id="ARBA00022475"/>
    </source>
</evidence>
<evidence type="ECO:0000256" key="4">
    <source>
        <dbReference type="ARBA" id="ARBA00022989"/>
    </source>
</evidence>
<name>A0AB39RFW5_9ACTN</name>